<reference evidence="1 2" key="1">
    <citation type="submission" date="2019-06" db="EMBL/GenBank/DDBJ databases">
        <title>A chromosomal-level reference genome of Carpinus fangiana (Coryloideae, Betulaceae).</title>
        <authorList>
            <person name="Yang X."/>
            <person name="Wang Z."/>
            <person name="Zhang L."/>
            <person name="Hao G."/>
            <person name="Liu J."/>
            <person name="Yang Y."/>
        </authorList>
    </citation>
    <scope>NUCLEOTIDE SEQUENCE [LARGE SCALE GENOMIC DNA]</scope>
    <source>
        <strain evidence="1">Cfa_2016G</strain>
        <tissue evidence="1">Leaf</tissue>
    </source>
</reference>
<proteinExistence type="predicted"/>
<organism evidence="1 2">
    <name type="scientific">Carpinus fangiana</name>
    <dbReference type="NCBI Taxonomy" id="176857"/>
    <lineage>
        <taxon>Eukaryota</taxon>
        <taxon>Viridiplantae</taxon>
        <taxon>Streptophyta</taxon>
        <taxon>Embryophyta</taxon>
        <taxon>Tracheophyta</taxon>
        <taxon>Spermatophyta</taxon>
        <taxon>Magnoliopsida</taxon>
        <taxon>eudicotyledons</taxon>
        <taxon>Gunneridae</taxon>
        <taxon>Pentapetalae</taxon>
        <taxon>rosids</taxon>
        <taxon>fabids</taxon>
        <taxon>Fagales</taxon>
        <taxon>Betulaceae</taxon>
        <taxon>Carpinus</taxon>
    </lineage>
</organism>
<accession>A0A5N6RK49</accession>
<gene>
    <name evidence="1" type="ORF">FH972_016593</name>
</gene>
<keyword evidence="2" id="KW-1185">Reference proteome</keyword>
<dbReference type="EMBL" id="CM017327">
    <property type="protein sequence ID" value="KAE8098540.1"/>
    <property type="molecule type" value="Genomic_DNA"/>
</dbReference>
<evidence type="ECO:0000313" key="1">
    <source>
        <dbReference type="EMBL" id="KAE8098540.1"/>
    </source>
</evidence>
<name>A0A5N6RK49_9ROSI</name>
<dbReference type="Proteomes" id="UP000327013">
    <property type="component" value="Chromosome 7"/>
</dbReference>
<evidence type="ECO:0000313" key="2">
    <source>
        <dbReference type="Proteomes" id="UP000327013"/>
    </source>
</evidence>
<sequence>MEQLKPATMAFVAEDPAEHDTSSKGLADMEDDELFEIDLDAVNCIPPPHYWDSYLTSTGNALLANCLLPISEVSGAVPIASEDVSGVVPMISQSYNFVMMSDPMPLSELLRLPFMAAFGVPPRQMKA</sequence>
<protein>
    <submittedName>
        <fullName evidence="1">Uncharacterized protein</fullName>
    </submittedName>
</protein>
<dbReference type="AlphaFoldDB" id="A0A5N6RK49"/>
<dbReference type="OrthoDB" id="1938940at2759"/>